<organism evidence="1 2">
    <name type="scientific">Choiromyces venosus 120613-1</name>
    <dbReference type="NCBI Taxonomy" id="1336337"/>
    <lineage>
        <taxon>Eukaryota</taxon>
        <taxon>Fungi</taxon>
        <taxon>Dikarya</taxon>
        <taxon>Ascomycota</taxon>
        <taxon>Pezizomycotina</taxon>
        <taxon>Pezizomycetes</taxon>
        <taxon>Pezizales</taxon>
        <taxon>Tuberaceae</taxon>
        <taxon>Choiromyces</taxon>
    </lineage>
</organism>
<sequence>MEALSYKQLVLMLNSQQMSQSQLVAGYHSTQSASAGPDTELLFTAHSPLSSALFALTVQAHSLPRLPLSTLAKQITLTRQSTDIIQNTTLQRQPGTQAFAGSSSGLTLPYSSHQQRGNHIDALLRQTPTTNTTYYDYSLEVSVMTSLESCELNVSFCSITFIVKKVF</sequence>
<proteinExistence type="predicted"/>
<evidence type="ECO:0000313" key="2">
    <source>
        <dbReference type="Proteomes" id="UP000276215"/>
    </source>
</evidence>
<name>A0A3N4K324_9PEZI</name>
<reference evidence="1 2" key="1">
    <citation type="journal article" date="2018" name="Nat. Ecol. Evol.">
        <title>Pezizomycetes genomes reveal the molecular basis of ectomycorrhizal truffle lifestyle.</title>
        <authorList>
            <person name="Murat C."/>
            <person name="Payen T."/>
            <person name="Noel B."/>
            <person name="Kuo A."/>
            <person name="Morin E."/>
            <person name="Chen J."/>
            <person name="Kohler A."/>
            <person name="Krizsan K."/>
            <person name="Balestrini R."/>
            <person name="Da Silva C."/>
            <person name="Montanini B."/>
            <person name="Hainaut M."/>
            <person name="Levati E."/>
            <person name="Barry K.W."/>
            <person name="Belfiori B."/>
            <person name="Cichocki N."/>
            <person name="Clum A."/>
            <person name="Dockter R.B."/>
            <person name="Fauchery L."/>
            <person name="Guy J."/>
            <person name="Iotti M."/>
            <person name="Le Tacon F."/>
            <person name="Lindquist E.A."/>
            <person name="Lipzen A."/>
            <person name="Malagnac F."/>
            <person name="Mello A."/>
            <person name="Molinier V."/>
            <person name="Miyauchi S."/>
            <person name="Poulain J."/>
            <person name="Riccioni C."/>
            <person name="Rubini A."/>
            <person name="Sitrit Y."/>
            <person name="Splivallo R."/>
            <person name="Traeger S."/>
            <person name="Wang M."/>
            <person name="Zifcakova L."/>
            <person name="Wipf D."/>
            <person name="Zambonelli A."/>
            <person name="Paolocci F."/>
            <person name="Nowrousian M."/>
            <person name="Ottonello S."/>
            <person name="Baldrian P."/>
            <person name="Spatafora J.W."/>
            <person name="Henrissat B."/>
            <person name="Nagy L.G."/>
            <person name="Aury J.M."/>
            <person name="Wincker P."/>
            <person name="Grigoriev I.V."/>
            <person name="Bonfante P."/>
            <person name="Martin F.M."/>
        </authorList>
    </citation>
    <scope>NUCLEOTIDE SEQUENCE [LARGE SCALE GENOMIC DNA]</scope>
    <source>
        <strain evidence="1 2">120613-1</strain>
    </source>
</reference>
<protein>
    <submittedName>
        <fullName evidence="1">Uncharacterized protein</fullName>
    </submittedName>
</protein>
<accession>A0A3N4K324</accession>
<evidence type="ECO:0000313" key="1">
    <source>
        <dbReference type="EMBL" id="RPB04960.1"/>
    </source>
</evidence>
<dbReference type="EMBL" id="ML120356">
    <property type="protein sequence ID" value="RPB04960.1"/>
    <property type="molecule type" value="Genomic_DNA"/>
</dbReference>
<dbReference type="AlphaFoldDB" id="A0A3N4K324"/>
<keyword evidence="2" id="KW-1185">Reference proteome</keyword>
<dbReference type="Proteomes" id="UP000276215">
    <property type="component" value="Unassembled WGS sequence"/>
</dbReference>
<gene>
    <name evidence="1" type="ORF">L873DRAFT_1786105</name>
</gene>